<dbReference type="Pfam" id="PF13424">
    <property type="entry name" value="TPR_12"/>
    <property type="match status" value="6"/>
</dbReference>
<organism evidence="2 3">
    <name type="scientific">Penicillium freii</name>
    <dbReference type="NCBI Taxonomy" id="48697"/>
    <lineage>
        <taxon>Eukaryota</taxon>
        <taxon>Fungi</taxon>
        <taxon>Dikarya</taxon>
        <taxon>Ascomycota</taxon>
        <taxon>Pezizomycotina</taxon>
        <taxon>Eurotiomycetes</taxon>
        <taxon>Eurotiomycetidae</taxon>
        <taxon>Eurotiales</taxon>
        <taxon>Aspergillaceae</taxon>
        <taxon>Penicillium</taxon>
    </lineage>
</organism>
<dbReference type="SMART" id="SM00028">
    <property type="entry name" value="TPR"/>
    <property type="match status" value="15"/>
</dbReference>
<dbReference type="EMBL" id="LLXE01000584">
    <property type="protein sequence ID" value="KUM55983.1"/>
    <property type="molecule type" value="Genomic_DNA"/>
</dbReference>
<feature type="non-terminal residue" evidence="2">
    <location>
        <position position="1411"/>
    </location>
</feature>
<dbReference type="SUPFAM" id="SSF48452">
    <property type="entry name" value="TPR-like"/>
    <property type="match status" value="3"/>
</dbReference>
<reference evidence="2 3" key="1">
    <citation type="submission" date="2015-10" db="EMBL/GenBank/DDBJ databases">
        <title>Genome sequencing of Penicillium freii.</title>
        <authorList>
            <person name="Nguyen H.D."/>
            <person name="Visagie C.M."/>
            <person name="Seifert K.A."/>
        </authorList>
    </citation>
    <scope>NUCLEOTIDE SEQUENCE [LARGE SCALE GENOMIC DNA]</scope>
    <source>
        <strain evidence="2 3">DAOM 242723</strain>
    </source>
</reference>
<dbReference type="SUPFAM" id="SSF52540">
    <property type="entry name" value="P-loop containing nucleoside triphosphate hydrolases"/>
    <property type="match status" value="1"/>
</dbReference>
<name>A0A124GPT5_PENFR</name>
<dbReference type="PRINTS" id="PR00381">
    <property type="entry name" value="KINESINLIGHT"/>
</dbReference>
<dbReference type="Proteomes" id="UP000055045">
    <property type="component" value="Unassembled WGS sequence"/>
</dbReference>
<evidence type="ECO:0000313" key="3">
    <source>
        <dbReference type="Proteomes" id="UP000055045"/>
    </source>
</evidence>
<dbReference type="STRING" id="48697.A0A124GPT5"/>
<dbReference type="Gene3D" id="3.40.50.300">
    <property type="entry name" value="P-loop containing nucleotide triphosphate hydrolases"/>
    <property type="match status" value="1"/>
</dbReference>
<sequence>MANQRKSHVFRVTGLSREQPDGDLETTLREALNNNFTNEERSRITAAITIVPSCYESVTQRVALVQFRGGLPQFLHSLDSLGDWQVEMEDDDINFDCHFFGFTQLYTLDENKPVDADIIAIAGLDGHAYGSWQGRGNLGRMWLRDFLSKDLPQCRTMIYGYNSKLSSHGVGTILDYGRELMEEIKKIRNTKECLVRAIQTMEEDHPAITSLYRATYGMILFAIPHKGLVMDDIQQMLAGDQSHPREQLLRQISSNSDILIHQLADFKNLIRDRKVVSFYETEQTKRLVLDSESGRWKRTGDFMTTVDADSALLQLPDHVEDKVPLHADHSMIVKFDKRDTAGYQTVRDRLQQFSKDAPSVVAARFTQTRQKPQPCSTVPFKRDSTFVGREAEISTIKEKHGMIGQRHERVALVGLAGVGKTQTAIEYSYRVREATPDIWVFWIHASNAARLEEGYHEIATVAEIPGRDDPNINILQLVYQWLRKPQNGSWLMVLDNADDHGIFFNATESNERGPLERFLPQAAHGSILVTSRNGLAARNLVGSDGHMIDVQPMNEEESLALLQVRIPAPQSREDEKALVQALEYIPLAITQAGSYIANRSPLITVSTYLRLFHESESKRTRLLQNEDSTDLRRDPSIRYTVITTWQISFEQIRQERPAATDLLALMSMFDRQGIPEDLVRESEQDELDFHDALVPLLNYSLIQLEINERLFDMHRLVQLSVRAWLEMHQQLYSWQAKSRGILARVFPDGNYESWTTCRSLLAHAKSVLNSICDLEGEDRLNTATLLSNCGWFLDLQGAYKEAEAMYRQALEAREKVFGREHPDTLGCVSNLGSVLGRQGKYEEAEAMHRRALEAREKVFGGEHLSTLTSVNNLGLVLDKQGKYEEVEAMHRRDLEWSEKVVGREHPHTLTSVNNLASVFSRQGKYEEAEAMHRRVLETREKVFGREHPSTLISVNNLASVFDGQGKYEEAEAMHRRALEGREKVLGCEHPSTLASVIGLGSVFSRQGKYEEAEAIHRRALEGSEKVLGREHPDTLASVNNLASVFDGQGKYEEAEAMHRRALEAREKALGREHPDTLASVNNLASVFYRQGKYEKAEAMHRRALEGSEKVLGREHPDTLASVNNLASVLDMQGKYEEAEAMHRRVLQGCEEVLGREHSHTLTSFSNLASVLGSQGKYEEAEAMHRRALEGREKVLGREHPSTLISVNNLASVFDGQGKYEEAEAMHRRALEAREKVLGREHPDTLTSLNNLGLVLDSQGKYEEAEAMHRQSLKGSEKVLGREHPDTLASVNNLASVLVMQGKYEEAEAMHRRVLQGCEEVLGREHPHTLTSFSNLASVLDSQGKYEEAEAIHRRVLEAREKVLGREHPDTLTSLNNLASVLDSHGKYEEAEAMHRQSLKGSEKVLGREHPD</sequence>
<dbReference type="Pfam" id="PF13374">
    <property type="entry name" value="TPR_10"/>
    <property type="match status" value="3"/>
</dbReference>
<gene>
    <name evidence="2" type="ORF">ACN42_g11249</name>
</gene>
<proteinExistence type="predicted"/>
<evidence type="ECO:0000313" key="2">
    <source>
        <dbReference type="EMBL" id="KUM55983.1"/>
    </source>
</evidence>
<keyword evidence="3" id="KW-1185">Reference proteome</keyword>
<feature type="domain" description="DUF7779" evidence="1">
    <location>
        <begin position="654"/>
        <end position="726"/>
    </location>
</feature>
<evidence type="ECO:0000259" key="1">
    <source>
        <dbReference type="Pfam" id="PF25000"/>
    </source>
</evidence>
<accession>A0A124GPT5</accession>
<dbReference type="Pfam" id="PF25000">
    <property type="entry name" value="DUF7779"/>
    <property type="match status" value="1"/>
</dbReference>
<dbReference type="InterPro" id="IPR053137">
    <property type="entry name" value="NLR-like"/>
</dbReference>
<dbReference type="InterPro" id="IPR027417">
    <property type="entry name" value="P-loop_NTPase"/>
</dbReference>
<dbReference type="PANTHER" id="PTHR46082">
    <property type="entry name" value="ATP/GTP-BINDING PROTEIN-RELATED"/>
    <property type="match status" value="1"/>
</dbReference>
<protein>
    <recommendedName>
        <fullName evidence="1">DUF7779 domain-containing protein</fullName>
    </recommendedName>
</protein>
<dbReference type="InterPro" id="IPR056681">
    <property type="entry name" value="DUF7779"/>
</dbReference>
<dbReference type="Gene3D" id="1.25.40.10">
    <property type="entry name" value="Tetratricopeptide repeat domain"/>
    <property type="match status" value="5"/>
</dbReference>
<dbReference type="InterPro" id="IPR019734">
    <property type="entry name" value="TPR_rpt"/>
</dbReference>
<dbReference type="PANTHER" id="PTHR46082:SF6">
    <property type="entry name" value="AAA+ ATPASE DOMAIN-CONTAINING PROTEIN-RELATED"/>
    <property type="match status" value="1"/>
</dbReference>
<dbReference type="InterPro" id="IPR011990">
    <property type="entry name" value="TPR-like_helical_dom_sf"/>
</dbReference>
<comment type="caution">
    <text evidence="2">The sequence shown here is derived from an EMBL/GenBank/DDBJ whole genome shotgun (WGS) entry which is preliminary data.</text>
</comment>